<gene>
    <name evidence="1" type="ORF">GCM10023172_18950</name>
</gene>
<evidence type="ECO:0000313" key="2">
    <source>
        <dbReference type="Proteomes" id="UP001501243"/>
    </source>
</evidence>
<dbReference type="Proteomes" id="UP001501243">
    <property type="component" value="Unassembled WGS sequence"/>
</dbReference>
<evidence type="ECO:0000313" key="1">
    <source>
        <dbReference type="EMBL" id="GAA4499783.1"/>
    </source>
</evidence>
<dbReference type="Gene3D" id="1.20.5.170">
    <property type="match status" value="1"/>
</dbReference>
<keyword evidence="2" id="KW-1185">Reference proteome</keyword>
<reference evidence="2" key="1">
    <citation type="journal article" date="2019" name="Int. J. Syst. Evol. Microbiol.">
        <title>The Global Catalogue of Microorganisms (GCM) 10K type strain sequencing project: providing services to taxonomists for standard genome sequencing and annotation.</title>
        <authorList>
            <consortium name="The Broad Institute Genomics Platform"/>
            <consortium name="The Broad Institute Genome Sequencing Center for Infectious Disease"/>
            <person name="Wu L."/>
            <person name="Ma J."/>
        </authorList>
    </citation>
    <scope>NUCLEOTIDE SEQUENCE [LARGE SCALE GENOMIC DNA]</scope>
    <source>
        <strain evidence="2">JCM 17841</strain>
    </source>
</reference>
<sequence length="117" mass="12922">MAADQRLDQLEPLLSEAMTILDLHTAQLKQLTNAVGQLTTLAVQQSDNISFLLREHIVIKADVAELKTSVAGLKTDVAELKTDVTSLKTDVTEIKTSQQAMHTELNDKLDLILTKLR</sequence>
<comment type="caution">
    <text evidence="1">The sequence shown here is derived from an EMBL/GenBank/DDBJ whole genome shotgun (WGS) entry which is preliminary data.</text>
</comment>
<proteinExistence type="predicted"/>
<dbReference type="RefSeq" id="WP_208131383.1">
    <property type="nucleotide sequence ID" value="NZ_BAABGQ010000006.1"/>
</dbReference>
<dbReference type="EMBL" id="BAABGQ010000006">
    <property type="protein sequence ID" value="GAA4499783.1"/>
    <property type="molecule type" value="Genomic_DNA"/>
</dbReference>
<organism evidence="1 2">
    <name type="scientific">Hymenobacter ginsengisoli</name>
    <dbReference type="NCBI Taxonomy" id="1051626"/>
    <lineage>
        <taxon>Bacteria</taxon>
        <taxon>Pseudomonadati</taxon>
        <taxon>Bacteroidota</taxon>
        <taxon>Cytophagia</taxon>
        <taxon>Cytophagales</taxon>
        <taxon>Hymenobacteraceae</taxon>
        <taxon>Hymenobacter</taxon>
    </lineage>
</organism>
<protein>
    <submittedName>
        <fullName evidence="1">Uncharacterized protein</fullName>
    </submittedName>
</protein>
<name>A0ABP8Q9S3_9BACT</name>
<accession>A0ABP8Q9S3</accession>